<keyword evidence="3" id="KW-1185">Reference proteome</keyword>
<dbReference type="AlphaFoldDB" id="A0AAN4VZX2"/>
<dbReference type="RefSeq" id="WP_060684806.1">
    <property type="nucleotide sequence ID" value="NZ_BQKE01000001.1"/>
</dbReference>
<dbReference type="EMBL" id="BQKE01000001">
    <property type="protein sequence ID" value="GJM62161.1"/>
    <property type="molecule type" value="Genomic_DNA"/>
</dbReference>
<dbReference type="Pfam" id="PF12732">
    <property type="entry name" value="YtxH"/>
    <property type="match status" value="1"/>
</dbReference>
<organism evidence="2 3">
    <name type="scientific">Persicobacter diffluens</name>
    <dbReference type="NCBI Taxonomy" id="981"/>
    <lineage>
        <taxon>Bacteria</taxon>
        <taxon>Pseudomonadati</taxon>
        <taxon>Bacteroidota</taxon>
        <taxon>Cytophagia</taxon>
        <taxon>Cytophagales</taxon>
        <taxon>Persicobacteraceae</taxon>
        <taxon>Persicobacter</taxon>
    </lineage>
</organism>
<dbReference type="Proteomes" id="UP001310022">
    <property type="component" value="Unassembled WGS sequence"/>
</dbReference>
<evidence type="ECO:0000313" key="3">
    <source>
        <dbReference type="Proteomes" id="UP001310022"/>
    </source>
</evidence>
<evidence type="ECO:0000256" key="1">
    <source>
        <dbReference type="SAM" id="Coils"/>
    </source>
</evidence>
<keyword evidence="1" id="KW-0175">Coiled coil</keyword>
<reference evidence="2 3" key="1">
    <citation type="submission" date="2021-12" db="EMBL/GenBank/DDBJ databases">
        <title>Genome sequencing of bacteria with rrn-lacking chromosome and rrn-plasmid.</title>
        <authorList>
            <person name="Anda M."/>
            <person name="Iwasaki W."/>
        </authorList>
    </citation>
    <scope>NUCLEOTIDE SEQUENCE [LARGE SCALE GENOMIC DNA]</scope>
    <source>
        <strain evidence="2 3">NBRC 15940</strain>
    </source>
</reference>
<comment type="caution">
    <text evidence="2">The sequence shown here is derived from an EMBL/GenBank/DDBJ whole genome shotgun (WGS) entry which is preliminary data.</text>
</comment>
<sequence>MSKSTNSLLAFLAGAAAGTILGVLYAPDKGESTRDKLSYQLEKYKEKLQDLINEYIKEVEAIPDSEAKAEGKKVIDDAKEKAEKLLGDVDDLISQIKSGQN</sequence>
<proteinExistence type="predicted"/>
<feature type="coiled-coil region" evidence="1">
    <location>
        <begin position="34"/>
        <end position="95"/>
    </location>
</feature>
<name>A0AAN4VZX2_9BACT</name>
<dbReference type="InterPro" id="IPR024623">
    <property type="entry name" value="YtxH"/>
</dbReference>
<evidence type="ECO:0000313" key="2">
    <source>
        <dbReference type="EMBL" id="GJM62161.1"/>
    </source>
</evidence>
<gene>
    <name evidence="2" type="ORF">PEDI_27130</name>
</gene>
<accession>A0AAN4VZX2</accession>
<protein>
    <recommendedName>
        <fullName evidence="4">Gas vesicle protein</fullName>
    </recommendedName>
</protein>
<evidence type="ECO:0008006" key="4">
    <source>
        <dbReference type="Google" id="ProtNLM"/>
    </source>
</evidence>